<dbReference type="OrthoDB" id="9180744at2"/>
<accession>A0A9X4NSE4</accession>
<reference evidence="2" key="1">
    <citation type="submission" date="2013-01" db="EMBL/GenBank/DDBJ databases">
        <title>Genome draft of Hydrogenophaga taeniospiralis 2K1.</title>
        <authorList>
            <person name="Gomila M."/>
            <person name="Lalucat J."/>
        </authorList>
    </citation>
    <scope>NUCLEOTIDE SEQUENCE</scope>
    <source>
        <strain evidence="2">CCUG 15921</strain>
    </source>
</reference>
<evidence type="ECO:0000256" key="1">
    <source>
        <dbReference type="SAM" id="SignalP"/>
    </source>
</evidence>
<keyword evidence="1" id="KW-0732">Signal</keyword>
<dbReference type="InterPro" id="IPR042230">
    <property type="entry name" value="CusF_sf"/>
</dbReference>
<organism evidence="2 3">
    <name type="scientific">Hydrogenophaga taeniospiralis CCUG 15921</name>
    <dbReference type="NCBI Taxonomy" id="1281780"/>
    <lineage>
        <taxon>Bacteria</taxon>
        <taxon>Pseudomonadati</taxon>
        <taxon>Pseudomonadota</taxon>
        <taxon>Betaproteobacteria</taxon>
        <taxon>Burkholderiales</taxon>
        <taxon>Comamonadaceae</taxon>
        <taxon>Hydrogenophaga</taxon>
    </lineage>
</organism>
<dbReference type="AlphaFoldDB" id="A0A9X4NSE4"/>
<proteinExistence type="predicted"/>
<name>A0A9X4NSE4_9BURK</name>
<keyword evidence="3" id="KW-1185">Reference proteome</keyword>
<dbReference type="RefSeq" id="WP_084236258.1">
    <property type="nucleotide sequence ID" value="NZ_AOGK01000015.1"/>
</dbReference>
<dbReference type="InterPro" id="IPR021647">
    <property type="entry name" value="CusF_Ec"/>
</dbReference>
<dbReference type="Gene3D" id="2.40.50.320">
    <property type="entry name" value="Copper binding periplasmic protein CusF"/>
    <property type="match status" value="1"/>
</dbReference>
<dbReference type="EMBL" id="AOGK01000015">
    <property type="protein sequence ID" value="MDG5976988.1"/>
    <property type="molecule type" value="Genomic_DNA"/>
</dbReference>
<comment type="caution">
    <text evidence="2">The sequence shown here is derived from an EMBL/GenBank/DDBJ whole genome shotgun (WGS) entry which is preliminary data.</text>
</comment>
<dbReference type="Pfam" id="PF11604">
    <property type="entry name" value="CusF_Ec"/>
    <property type="match status" value="1"/>
</dbReference>
<dbReference type="Proteomes" id="UP001152876">
    <property type="component" value="Unassembled WGS sequence"/>
</dbReference>
<evidence type="ECO:0000313" key="2">
    <source>
        <dbReference type="EMBL" id="MDG5976988.1"/>
    </source>
</evidence>
<sequence>MKKLLALTATTLALLGHAAPALAQNPSPPAPAAPATTAAAPAASGLPWVAAEVRRVDARAGKITLKHGEIPNLEMPPMTMVFTVRDPALLEPLKPGDRVRVTIDKQSGSYRVMELQRSE</sequence>
<gene>
    <name evidence="2" type="ORF">H010_17129</name>
</gene>
<evidence type="ECO:0008006" key="4">
    <source>
        <dbReference type="Google" id="ProtNLM"/>
    </source>
</evidence>
<feature type="chain" id="PRO_5040924460" description="Copper-binding protein" evidence="1">
    <location>
        <begin position="24"/>
        <end position="119"/>
    </location>
</feature>
<evidence type="ECO:0000313" key="3">
    <source>
        <dbReference type="Proteomes" id="UP001152876"/>
    </source>
</evidence>
<protein>
    <recommendedName>
        <fullName evidence="4">Copper-binding protein</fullName>
    </recommendedName>
</protein>
<feature type="signal peptide" evidence="1">
    <location>
        <begin position="1"/>
        <end position="23"/>
    </location>
</feature>